<proteinExistence type="predicted"/>
<evidence type="ECO:0000313" key="3">
    <source>
        <dbReference type="Proteomes" id="UP000832011"/>
    </source>
</evidence>
<reference evidence="2 3" key="1">
    <citation type="journal article" date="2022" name="Res Sq">
        <title>Evolution of multicellular longitudinally dividing oral cavity symbionts (Neisseriaceae).</title>
        <authorList>
            <person name="Nyongesa S."/>
            <person name="Weber P."/>
            <person name="Bernet E."/>
            <person name="Pullido F."/>
            <person name="Nieckarz M."/>
            <person name="Delaby M."/>
            <person name="Nieves C."/>
            <person name="Viehboeck T."/>
            <person name="Krause N."/>
            <person name="Rivera-Millot A."/>
            <person name="Nakamura A."/>
            <person name="Vischer N."/>
            <person name="VanNieuwenhze M."/>
            <person name="Brun Y."/>
            <person name="Cava F."/>
            <person name="Bulgheresi S."/>
            <person name="Veyrier F."/>
        </authorList>
    </citation>
    <scope>NUCLEOTIDE SEQUENCE [LARGE SCALE GENOMIC DNA]</scope>
    <source>
        <strain evidence="2 3">SN4</strain>
    </source>
</reference>
<sequence length="281" mass="31708">MTLLKYPRTPHLQGSGLAAGDKETIPYKHLTGRHIVVEEKLDGANVGISFEQEVLHLQSRGHYLNLHQVGGRERQFNYFKLWAKTHETALQAALGHRYIVYAEWLYAKHSVFYDALPHWLCEFDVYDRERHVFLDTPMRQQLLQPLPVLSVPVLYQGIAPKSLVSLQALIQPSLAKTATWKHQFAAACARADLDEALCWQQTDHADAAEGLYIKVEEHGQVLERYKLVRADFVQTLLDSGSHHSERPIVVNGLRAGVDIYAPELPKDWLQAASGETGGESA</sequence>
<keyword evidence="2" id="KW-0436">Ligase</keyword>
<organism evidence="2 3">
    <name type="scientific">Vitreoscilla massiliensis</name>
    <dbReference type="NCBI Taxonomy" id="1689272"/>
    <lineage>
        <taxon>Bacteria</taxon>
        <taxon>Pseudomonadati</taxon>
        <taxon>Pseudomonadota</taxon>
        <taxon>Betaproteobacteria</taxon>
        <taxon>Neisseriales</taxon>
        <taxon>Neisseriaceae</taxon>
        <taxon>Vitreoscilla</taxon>
    </lineage>
</organism>
<dbReference type="InterPro" id="IPR052732">
    <property type="entry name" value="Cell-binding_unc_protein"/>
</dbReference>
<dbReference type="GO" id="GO:0016874">
    <property type="term" value="F:ligase activity"/>
    <property type="evidence" value="ECO:0007669"/>
    <property type="project" value="UniProtKB-KW"/>
</dbReference>
<protein>
    <submittedName>
        <fullName evidence="2">RNA ligase family protein</fullName>
    </submittedName>
</protein>
<dbReference type="Gene3D" id="3.30.470.30">
    <property type="entry name" value="DNA ligase/mRNA capping enzyme"/>
    <property type="match status" value="1"/>
</dbReference>
<keyword evidence="3" id="KW-1185">Reference proteome</keyword>
<dbReference type="RefSeq" id="WP_058356411.1">
    <property type="nucleotide sequence ID" value="NZ_CABKVG010000009.1"/>
</dbReference>
<feature type="domain" description="RNA ligase" evidence="1">
    <location>
        <begin position="34"/>
        <end position="226"/>
    </location>
</feature>
<dbReference type="PANTHER" id="PTHR43883">
    <property type="entry name" value="SLR0207 PROTEIN"/>
    <property type="match status" value="1"/>
</dbReference>
<dbReference type="PANTHER" id="PTHR43883:SF1">
    <property type="entry name" value="GLUCONOKINASE"/>
    <property type="match status" value="1"/>
</dbReference>
<dbReference type="EMBL" id="CP091511">
    <property type="protein sequence ID" value="UOO88153.1"/>
    <property type="molecule type" value="Genomic_DNA"/>
</dbReference>
<evidence type="ECO:0000259" key="1">
    <source>
        <dbReference type="Pfam" id="PF09414"/>
    </source>
</evidence>
<accession>A0ABY4DYI7</accession>
<dbReference type="Pfam" id="PF09414">
    <property type="entry name" value="RNA_ligase"/>
    <property type="match status" value="1"/>
</dbReference>
<dbReference type="InterPro" id="IPR021122">
    <property type="entry name" value="RNA_ligase_dom_REL/Rnl2"/>
</dbReference>
<name>A0ABY4DYI7_9NEIS</name>
<evidence type="ECO:0000313" key="2">
    <source>
        <dbReference type="EMBL" id="UOO88153.1"/>
    </source>
</evidence>
<dbReference type="SUPFAM" id="SSF56091">
    <property type="entry name" value="DNA ligase/mRNA capping enzyme, catalytic domain"/>
    <property type="match status" value="1"/>
</dbReference>
<gene>
    <name evidence="2" type="ORF">LVJ82_11720</name>
</gene>
<dbReference type="Proteomes" id="UP000832011">
    <property type="component" value="Chromosome"/>
</dbReference>